<evidence type="ECO:0000313" key="3">
    <source>
        <dbReference type="Proteomes" id="UP001287286"/>
    </source>
</evidence>
<gene>
    <name evidence="2" type="ORF">Purlil1_3715</name>
</gene>
<protein>
    <submittedName>
        <fullName evidence="2">Uncharacterized protein</fullName>
    </submittedName>
</protein>
<feature type="compositionally biased region" description="Basic and acidic residues" evidence="1">
    <location>
        <begin position="235"/>
        <end position="244"/>
    </location>
</feature>
<feature type="region of interest" description="Disordered" evidence="1">
    <location>
        <begin position="225"/>
        <end position="244"/>
    </location>
</feature>
<feature type="compositionally biased region" description="Low complexity" evidence="1">
    <location>
        <begin position="183"/>
        <end position="193"/>
    </location>
</feature>
<evidence type="ECO:0000256" key="1">
    <source>
        <dbReference type="SAM" id="MobiDB-lite"/>
    </source>
</evidence>
<dbReference type="Proteomes" id="UP001287286">
    <property type="component" value="Unassembled WGS sequence"/>
</dbReference>
<feature type="region of interest" description="Disordered" evidence="1">
    <location>
        <begin position="183"/>
        <end position="219"/>
    </location>
</feature>
<name>A0ABR0C7B2_PURLI</name>
<accession>A0ABR0C7B2</accession>
<proteinExistence type="predicted"/>
<reference evidence="2 3" key="1">
    <citation type="journal article" date="2024" name="Microbiol. Resour. Announc.">
        <title>Genome annotations for the ascomycete fungi Trichoderma harzianum, Trichoderma aggressivum, and Purpureocillium lilacinum.</title>
        <authorList>
            <person name="Beijen E.P.W."/>
            <person name="Ohm R.A."/>
        </authorList>
    </citation>
    <scope>NUCLEOTIDE SEQUENCE [LARGE SCALE GENOMIC DNA]</scope>
    <source>
        <strain evidence="2 3">CBS 150709</strain>
    </source>
</reference>
<comment type="caution">
    <text evidence="2">The sequence shown here is derived from an EMBL/GenBank/DDBJ whole genome shotgun (WGS) entry which is preliminary data.</text>
</comment>
<dbReference type="EMBL" id="JAWRVI010000010">
    <property type="protein sequence ID" value="KAK4091876.1"/>
    <property type="molecule type" value="Genomic_DNA"/>
</dbReference>
<evidence type="ECO:0000313" key="2">
    <source>
        <dbReference type="EMBL" id="KAK4091876.1"/>
    </source>
</evidence>
<sequence length="459" mass="48669">MGPMQPATLASWLPGVPPGSAAGAVVELRDATWTEAGGDDGAPGWRAEATSQRRCSSTAAALQQHLARLHTPVHAGGGDFDQIIHGCSPMEGLDERGLSGVSAGCAPCHRAVTPEADGTAPSEATTGFRAAHPHRFRPHSFFHCLPARLFVHLRARPPTVVGLVLFSFARPGAAVGPPRGPVCAAAAPGAAQPPRKRRRRPPRPALIGGAPPVLSSANAPRQVIASAGRRHSRHSGLERRRHDARQLAAISISITVNVKRQTSSSPPVHTRRRWIQTRDKTERQALLRHAGTCHPPDPLLPPAGTGHHLSQTSWQTAAGSAGTWLPSIHPSLHPSALRCAARSAAFGSSRFQTCPPLPQPSFPSHHPPTACFDSFVVFNLRQRLTPAAVAQLPALISWSPPPPPLLPPSAAADSESSKPRRPHDVITNRAALFPRAAFFAVSQIALRSLHPSLTGARPR</sequence>
<keyword evidence="3" id="KW-1185">Reference proteome</keyword>
<organism evidence="2 3">
    <name type="scientific">Purpureocillium lilacinum</name>
    <name type="common">Paecilomyces lilacinus</name>
    <dbReference type="NCBI Taxonomy" id="33203"/>
    <lineage>
        <taxon>Eukaryota</taxon>
        <taxon>Fungi</taxon>
        <taxon>Dikarya</taxon>
        <taxon>Ascomycota</taxon>
        <taxon>Pezizomycotina</taxon>
        <taxon>Sordariomycetes</taxon>
        <taxon>Hypocreomycetidae</taxon>
        <taxon>Hypocreales</taxon>
        <taxon>Ophiocordycipitaceae</taxon>
        <taxon>Purpureocillium</taxon>
    </lineage>
</organism>